<protein>
    <recommendedName>
        <fullName evidence="3">CBS domain-containing protein</fullName>
    </recommendedName>
</protein>
<dbReference type="SUPFAM" id="SSF54631">
    <property type="entry name" value="CBS-domain pair"/>
    <property type="match status" value="1"/>
</dbReference>
<evidence type="ECO:0000313" key="4">
    <source>
        <dbReference type="EMBL" id="KMM38123.1"/>
    </source>
</evidence>
<dbReference type="InterPro" id="IPR000644">
    <property type="entry name" value="CBS_dom"/>
</dbReference>
<sequence length="211" mass="24124">MYVRSAMKTIRETIYVNDDTKLSETLELLKEREVDGVPVIKGNKYVGIVTFNRIYKAYFKSDITDKEKFLNETSAGEIAYQKDVTVDQEAVFETTLLLAKNAPLIAVVDEKQDFIGIITRSDILDQFQSVFGMRKPGIRIAFASSETEGRIARLAKIAKNFHENIISLSTFDESNQNVRRIVMKIEKKENLDQFIAKLEQNGFKVLDIKEV</sequence>
<evidence type="ECO:0000259" key="3">
    <source>
        <dbReference type="PROSITE" id="PS51371"/>
    </source>
</evidence>
<dbReference type="PROSITE" id="PS51371">
    <property type="entry name" value="CBS"/>
    <property type="match status" value="1"/>
</dbReference>
<organism evidence="4 5">
    <name type="scientific">Guptibacillus hwajinpoensis</name>
    <dbReference type="NCBI Taxonomy" id="208199"/>
    <lineage>
        <taxon>Bacteria</taxon>
        <taxon>Bacillati</taxon>
        <taxon>Bacillota</taxon>
        <taxon>Bacilli</taxon>
        <taxon>Bacillales</taxon>
        <taxon>Guptibacillaceae</taxon>
        <taxon>Guptibacillus</taxon>
    </lineage>
</organism>
<dbReference type="PANTHER" id="PTHR43080:SF2">
    <property type="entry name" value="CBS DOMAIN-CONTAINING PROTEIN"/>
    <property type="match status" value="1"/>
</dbReference>
<dbReference type="PANTHER" id="PTHR43080">
    <property type="entry name" value="CBS DOMAIN-CONTAINING PROTEIN CBSX3, MITOCHONDRIAL"/>
    <property type="match status" value="1"/>
</dbReference>
<evidence type="ECO:0000313" key="5">
    <source>
        <dbReference type="Proteomes" id="UP000035996"/>
    </source>
</evidence>
<comment type="caution">
    <text evidence="4">The sequence shown here is derived from an EMBL/GenBank/DDBJ whole genome shotgun (WGS) entry which is preliminary data.</text>
</comment>
<accession>A0A0J6CYH0</accession>
<dbReference type="Gene3D" id="3.10.580.10">
    <property type="entry name" value="CBS-domain"/>
    <property type="match status" value="1"/>
</dbReference>
<keyword evidence="5" id="KW-1185">Reference proteome</keyword>
<dbReference type="STRING" id="157733.AB986_02010"/>
<gene>
    <name evidence="4" type="ORF">AB986_02010</name>
</gene>
<dbReference type="Proteomes" id="UP000035996">
    <property type="component" value="Unassembled WGS sequence"/>
</dbReference>
<evidence type="ECO:0000256" key="1">
    <source>
        <dbReference type="ARBA" id="ARBA00023122"/>
    </source>
</evidence>
<name>A0A0J6CYH0_9BACL</name>
<keyword evidence="1 2" id="KW-0129">CBS domain</keyword>
<feature type="domain" description="CBS" evidence="3">
    <location>
        <begin position="7"/>
        <end position="66"/>
    </location>
</feature>
<dbReference type="CDD" id="cd02205">
    <property type="entry name" value="CBS_pair_SF"/>
    <property type="match status" value="1"/>
</dbReference>
<dbReference type="SMART" id="SM00116">
    <property type="entry name" value="CBS"/>
    <property type="match status" value="2"/>
</dbReference>
<dbReference type="RefSeq" id="WP_048309206.1">
    <property type="nucleotide sequence ID" value="NZ_JBHOGS010000003.1"/>
</dbReference>
<evidence type="ECO:0000256" key="2">
    <source>
        <dbReference type="PROSITE-ProRule" id="PRU00703"/>
    </source>
</evidence>
<dbReference type="Pfam" id="PF00571">
    <property type="entry name" value="CBS"/>
    <property type="match status" value="2"/>
</dbReference>
<dbReference type="InterPro" id="IPR051257">
    <property type="entry name" value="Diverse_CBS-Domain"/>
</dbReference>
<reference evidence="4" key="1">
    <citation type="submission" date="2015-06" db="EMBL/GenBank/DDBJ databases">
        <authorList>
            <person name="Liu B."/>
            <person name="Wang J."/>
            <person name="Zhu Y."/>
            <person name="Liu G."/>
            <person name="Chen Q."/>
            <person name="Zheng C."/>
            <person name="Che J."/>
            <person name="Ge C."/>
            <person name="Shi H."/>
            <person name="Pan Z."/>
            <person name="Liu X."/>
        </authorList>
    </citation>
    <scope>NUCLEOTIDE SEQUENCE [LARGE SCALE GENOMIC DNA]</scope>
    <source>
        <strain evidence="4">DSM 16346</strain>
    </source>
</reference>
<dbReference type="AlphaFoldDB" id="A0A0J6CYH0"/>
<dbReference type="InterPro" id="IPR046342">
    <property type="entry name" value="CBS_dom_sf"/>
</dbReference>
<proteinExistence type="predicted"/>
<dbReference type="EMBL" id="LELK01000001">
    <property type="protein sequence ID" value="KMM38123.1"/>
    <property type="molecule type" value="Genomic_DNA"/>
</dbReference>